<name>A0ABN8U4A2_9BACL</name>
<evidence type="ECO:0000259" key="2">
    <source>
        <dbReference type="Pfam" id="PF07833"/>
    </source>
</evidence>
<sequence length="204" mass="22370">MNKTITASIALAIALMSAQPFATPASAMNDQGTAVPVEQERNFYDEYVKQFVHNENGEIIGTTRETSLNQDWLKKVAERYSLTVDGQNVDAGAVLDGNCLLIPLRPVMEGIGYELTWDAKNKSVEAVKGALWTSMKLNKDQYNYAKMPIQLGKAPVIKENRMYVPLQFAAEVLKADVSLNEQGDVTIQSGRISSRKIPSGACIG</sequence>
<comment type="caution">
    <text evidence="3">The sequence shown here is derived from an EMBL/GenBank/DDBJ whole genome shotgun (WGS) entry which is preliminary data.</text>
</comment>
<dbReference type="RefSeq" id="WP_249725412.1">
    <property type="nucleotide sequence ID" value="NZ_AP031286.1"/>
</dbReference>
<evidence type="ECO:0000313" key="3">
    <source>
        <dbReference type="EMBL" id="CAH8244395.1"/>
    </source>
</evidence>
<accession>A0ABN8U4A2</accession>
<proteinExistence type="predicted"/>
<keyword evidence="1" id="KW-0732">Signal</keyword>
<feature type="signal peptide" evidence="1">
    <location>
        <begin position="1"/>
        <end position="22"/>
    </location>
</feature>
<reference evidence="3" key="1">
    <citation type="submission" date="2022-06" db="EMBL/GenBank/DDBJ databases">
        <authorList>
            <person name="Dietemann V."/>
            <person name="Ory F."/>
            <person name="Dainat B."/>
            <person name="Oberhansli S."/>
        </authorList>
    </citation>
    <scope>NUCLEOTIDE SEQUENCE</scope>
    <source>
        <strain evidence="3">Ena-SAMPLE-TAB-26-04-2022-14:26:32:270-5432</strain>
    </source>
</reference>
<evidence type="ECO:0000256" key="1">
    <source>
        <dbReference type="SAM" id="SignalP"/>
    </source>
</evidence>
<gene>
    <name evidence="3" type="ORF">WJ0W_001632</name>
</gene>
<dbReference type="Proteomes" id="UP001154322">
    <property type="component" value="Unassembled WGS sequence"/>
</dbReference>
<protein>
    <submittedName>
        <fullName evidence="3">Copper amine oxidase N-terminal domain-containing protein</fullName>
    </submittedName>
</protein>
<dbReference type="SUPFAM" id="SSF55383">
    <property type="entry name" value="Copper amine oxidase, domain N"/>
    <property type="match status" value="1"/>
</dbReference>
<organism evidence="3 4">
    <name type="scientific">Paenibacillus melissococcoides</name>
    <dbReference type="NCBI Taxonomy" id="2912268"/>
    <lineage>
        <taxon>Bacteria</taxon>
        <taxon>Bacillati</taxon>
        <taxon>Bacillota</taxon>
        <taxon>Bacilli</taxon>
        <taxon>Bacillales</taxon>
        <taxon>Paenibacillaceae</taxon>
        <taxon>Paenibacillus</taxon>
    </lineage>
</organism>
<dbReference type="EMBL" id="CALYLO010000001">
    <property type="protein sequence ID" value="CAH8244395.1"/>
    <property type="molecule type" value="Genomic_DNA"/>
</dbReference>
<dbReference type="Gene3D" id="3.30.457.10">
    <property type="entry name" value="Copper amine oxidase-like, N-terminal domain"/>
    <property type="match status" value="1"/>
</dbReference>
<dbReference type="InterPro" id="IPR012854">
    <property type="entry name" value="Cu_amine_oxidase-like_N"/>
</dbReference>
<feature type="chain" id="PRO_5047475958" evidence="1">
    <location>
        <begin position="23"/>
        <end position="204"/>
    </location>
</feature>
<evidence type="ECO:0000313" key="4">
    <source>
        <dbReference type="Proteomes" id="UP001154322"/>
    </source>
</evidence>
<dbReference type="Pfam" id="PF07833">
    <property type="entry name" value="Cu_amine_oxidN1"/>
    <property type="match status" value="1"/>
</dbReference>
<dbReference type="InterPro" id="IPR036582">
    <property type="entry name" value="Mao_N_sf"/>
</dbReference>
<feature type="domain" description="Copper amine oxidase-like N-terminal" evidence="2">
    <location>
        <begin position="84"/>
        <end position="184"/>
    </location>
</feature>
<keyword evidence="4" id="KW-1185">Reference proteome</keyword>